<gene>
    <name evidence="2" type="ORF">DC366_09680</name>
</gene>
<dbReference type="AlphaFoldDB" id="A0A2T7G7S4"/>
<keyword evidence="1" id="KW-0812">Transmembrane</keyword>
<proteinExistence type="predicted"/>
<evidence type="ECO:0000256" key="1">
    <source>
        <dbReference type="SAM" id="Phobius"/>
    </source>
</evidence>
<dbReference type="Proteomes" id="UP000244446">
    <property type="component" value="Unassembled WGS sequence"/>
</dbReference>
<evidence type="ECO:0008006" key="4">
    <source>
        <dbReference type="Google" id="ProtNLM"/>
    </source>
</evidence>
<keyword evidence="3" id="KW-1185">Reference proteome</keyword>
<protein>
    <recommendedName>
        <fullName evidence="4">DUF2244 domain-containing protein</fullName>
    </recommendedName>
</protein>
<name>A0A2T7G7S4_9RHOB</name>
<dbReference type="EMBL" id="QCYH01000004">
    <property type="protein sequence ID" value="PVA10475.1"/>
    <property type="molecule type" value="Genomic_DNA"/>
</dbReference>
<keyword evidence="1" id="KW-0472">Membrane</keyword>
<evidence type="ECO:0000313" key="3">
    <source>
        <dbReference type="Proteomes" id="UP000244446"/>
    </source>
</evidence>
<accession>A0A2T7G7S4</accession>
<keyword evidence="1" id="KW-1133">Transmembrane helix</keyword>
<feature type="transmembrane region" description="Helical" evidence="1">
    <location>
        <begin position="29"/>
        <end position="48"/>
    </location>
</feature>
<sequence>MPEGPLRKQRDVPAHYIEALPENVLRRGVLRFAAVASMTAAAGLWLVPVLPGDAVMQLFKLAVSAVLALGGVAILARTRTAQAPEVHVDTQQRRLTIIERDAQGHVRSRQCHAVDGLTEIVLRDNMLSARDTQGAPLFALPVSDPAVEAALRRMLA</sequence>
<evidence type="ECO:0000313" key="2">
    <source>
        <dbReference type="EMBL" id="PVA10475.1"/>
    </source>
</evidence>
<feature type="transmembrane region" description="Helical" evidence="1">
    <location>
        <begin position="54"/>
        <end position="76"/>
    </location>
</feature>
<reference evidence="2 3" key="1">
    <citation type="submission" date="2018-04" db="EMBL/GenBank/DDBJ databases">
        <title>Pelagivirga bohaiensis gen. nov., sp. nov., a bacterium isolated from the Bohai Sea.</title>
        <authorList>
            <person name="Ji X."/>
        </authorList>
    </citation>
    <scope>NUCLEOTIDE SEQUENCE [LARGE SCALE GENOMIC DNA]</scope>
    <source>
        <strain evidence="2 3">BH-SD19</strain>
    </source>
</reference>
<organism evidence="2 3">
    <name type="scientific">Pelagivirga sediminicola</name>
    <dbReference type="NCBI Taxonomy" id="2170575"/>
    <lineage>
        <taxon>Bacteria</taxon>
        <taxon>Pseudomonadati</taxon>
        <taxon>Pseudomonadota</taxon>
        <taxon>Alphaproteobacteria</taxon>
        <taxon>Rhodobacterales</taxon>
        <taxon>Paracoccaceae</taxon>
        <taxon>Pelagivirga</taxon>
    </lineage>
</organism>
<comment type="caution">
    <text evidence="2">The sequence shown here is derived from an EMBL/GenBank/DDBJ whole genome shotgun (WGS) entry which is preliminary data.</text>
</comment>